<evidence type="ECO:0000256" key="17">
    <source>
        <dbReference type="SAM" id="MobiDB-lite"/>
    </source>
</evidence>
<keyword evidence="16" id="KW-1035">Host cytoplasm</keyword>
<dbReference type="Gene3D" id="3.80.10.10">
    <property type="entry name" value="Ribonuclease Inhibitor"/>
    <property type="match status" value="2"/>
</dbReference>
<feature type="region of interest" description="Disordered" evidence="17">
    <location>
        <begin position="1439"/>
        <end position="1458"/>
    </location>
</feature>
<evidence type="ECO:0000256" key="4">
    <source>
        <dbReference type="ARBA" id="ARBA00022448"/>
    </source>
</evidence>
<comment type="similarity">
    <text evidence="16">Belongs to the LRR-containing bacterial E3 ligase family.</text>
</comment>
<keyword evidence="12" id="KW-0406">Ion transport</keyword>
<dbReference type="PANTHER" id="PTHR46473:SF10">
    <property type="entry name" value="LD45603P-RELATED"/>
    <property type="match status" value="1"/>
</dbReference>
<sequence>MPTTPSALPTAQSIIESRIPQWLLEAPLASHQRLRQAGGQPLPWLEQARVKQPALVRQLEQACALHHFNEQQLRPVLEALPALEAFAEPRLKAAIKQRFGLEVDVNQAYLFAAARVSIYTAYTDQTLELKDALKAATQTLLRAALQNFEDFEAAPAGLDGAHGQKAAVFAASPVRQGMQLDAPQLAIAPHEFAALCRELDLGGQYQTLIETMLNPPGQGLSLFNRASLFAQFEYSAFTLQVHLARLQGTLSAPLHQALLKVALGQPTELDGDPLQCRQLTLWGVELIGVVVVAVDWAWTNSKPALVVYLPDDPVAPLAEYPSLQHFHDALRERFLQPGYLKFFKRFVPARKQAALFQHIQEAFYPVVWNSVWRVYERELNRSATLRLREYASGLALLEEMFAQKRMMLKDDAAFHAVPTATEDAKTRADRLRYLANVLFDVLNVAAFVVPGLGTVMMGVMAVQLTYEVFEGIDSLLKGEREQAWGYLMDVAQNLAIGVGIGAGIAVAGRIAPLLAPQVLGSMRKVSLPDGTTRLWKPDLAPFAHSVPLPAELTPDAQGLYRHQGKLWLPLDGRTYEVTAGADKDTYHLVHPTGAQTYQPELRPLGDGTWLQVMERPLPGQALALFRHLGQIAQDLSDEQALKVLQVSGTDEALLRRAVAEQAQPPALLLDTLQRFSIDRALAEQEVLGEISRAQRIELFAEHYGATQAAATPEAAVVLQQFKGLPVSIAEQLLMHAAPQERAQLREAQRLPLRIAEQARKAAQRVRLARAYEGLYLDSLSNPDSERLRLDAAWQQGQLPSRKRARALLQMQPLDTRYQPPVRLSDGRLGYPLSGRGAGAEVFARDTLIDRLGQLELGNMRVQDVLDVGLASGRDYAQINTHLDRLLEEQPRFQASMDAWAHANPQDESLSPVRRLSRQRVAAALTRHWQNIALAELGYNAQPLALEGICLEDFPAQLPPFIYARTRALVLRDSVMPTAETLAGHLGVESTQLVMRVVERFPQLGAFTLEQSSAVLTPYVGLSLRLTQALPELESLSLTGLGLLFGTAELDLFRGLARLRRLDLSGNRLTAMATNFSGLNLAYLGLADMALARWPDGLDSAALQGIDELTLARNQLAWVPEFLFRTNSEGGTRTRVLLQGNPLNREMVLRSQVTNWSMRPPRFTLDVPLALEPELQQLRQERTLAVETLGYWVDPASTVVVLEDAQIASRRRTAQMLMEFWHRSAAGPGVPMLHLDAEAVRDFPQFLPRAFMERVRFVEIAQGSAAELDQVLPVLAVTESLRFVGEGQVLSHLPASLRRLTALHTLDFTGLNQTVNQAALRFFGRLPALNVLILDGNLLGDITDASLLAERRLELLGLNNMGLQAWPAWVERLLPGSVESLNLADNQLTSIPEYILANPASEQAHTDIDLRNNPLDPAIVAGRHLSNSPGRAFTVELDGVAEESASTSESDDSDEERPVTVEPWLQGQADHVDRYRAVWLQVEVAADAEQLLAMIDRLRFTADYRSGVNRGELIERVWRVLEAVAEDTALRQTLNGMAQEPLRLHGEHQTCPDGLRLEFNQMEVQVYIGQALRDAPQAQRGTALYQLSRRLYRLHELDSLAREAAAGRDEAEVRLAYRLHWSTELDLPLPPRRMLFGAIANVSAGELSRALVRVRQGEGSEAFYNFAIQQDFWAAYLRETYAQQFNALTQEYRTQVMDLYALYPDENLDQLGERTRELEARHQQRERSLLVRLTVQEGLH</sequence>
<evidence type="ECO:0000256" key="1">
    <source>
        <dbReference type="ARBA" id="ARBA00000900"/>
    </source>
</evidence>
<dbReference type="RefSeq" id="WP_273925354.1">
    <property type="nucleotide sequence ID" value="NZ_JAMDGY010000080.1"/>
</dbReference>
<evidence type="ECO:0000256" key="10">
    <source>
        <dbReference type="ARBA" id="ARBA00022989"/>
    </source>
</evidence>
<keyword evidence="16" id="KW-0964">Secreted</keyword>
<reference evidence="19 20" key="1">
    <citation type="submission" date="2022-05" db="EMBL/GenBank/DDBJ databases">
        <title>Novel Pseudomonas spp. Isolated from a Rainbow Trout Aquaculture Facility.</title>
        <authorList>
            <person name="Testerman T."/>
            <person name="Graf J."/>
        </authorList>
    </citation>
    <scope>NUCLEOTIDE SEQUENCE [LARGE SCALE GENOMIC DNA]</scope>
    <source>
        <strain evidence="19 20">ID681</strain>
    </source>
</reference>
<dbReference type="PROSITE" id="PS51450">
    <property type="entry name" value="LRR"/>
    <property type="match status" value="1"/>
</dbReference>
<accession>A0ABT5NYF0</accession>
<dbReference type="InterPro" id="IPR032675">
    <property type="entry name" value="LRR_dom_sf"/>
</dbReference>
<keyword evidence="5" id="KW-1003">Cell membrane</keyword>
<evidence type="ECO:0000256" key="9">
    <source>
        <dbReference type="ARBA" id="ARBA00022737"/>
    </source>
</evidence>
<keyword evidence="8" id="KW-0732">Signal</keyword>
<evidence type="ECO:0000259" key="18">
    <source>
        <dbReference type="PROSITE" id="PS52053"/>
    </source>
</evidence>
<dbReference type="EMBL" id="JAMDGY010000080">
    <property type="protein sequence ID" value="MDD0993203.1"/>
    <property type="molecule type" value="Genomic_DNA"/>
</dbReference>
<keyword evidence="16" id="KW-0808">Transferase</keyword>
<dbReference type="PROSITE" id="PS52053">
    <property type="entry name" value="NEL"/>
    <property type="match status" value="1"/>
</dbReference>
<protein>
    <recommendedName>
        <fullName evidence="3">RING-type E3 ubiquitin transferase</fullName>
        <ecNumber evidence="3">2.3.2.27</ecNumber>
    </recommendedName>
</protein>
<dbReference type="InterPro" id="IPR046673">
    <property type="entry name" value="ToxA_N"/>
</dbReference>
<keyword evidence="15" id="KW-0407">Ion channel</keyword>
<feature type="domain" description="NEL" evidence="18">
    <location>
        <begin position="1455"/>
        <end position="1739"/>
    </location>
</feature>
<dbReference type="Pfam" id="PF20178">
    <property type="entry name" value="ToxA_N"/>
    <property type="match status" value="1"/>
</dbReference>
<evidence type="ECO:0000256" key="5">
    <source>
        <dbReference type="ARBA" id="ARBA00022475"/>
    </source>
</evidence>
<evidence type="ECO:0000313" key="20">
    <source>
        <dbReference type="Proteomes" id="UP001148203"/>
    </source>
</evidence>
<comment type="subcellular location">
    <subcellularLocation>
        <location evidence="2">Cell membrane</location>
        <topology evidence="2">Single-pass membrane protein</topology>
    </subcellularLocation>
</comment>
<dbReference type="EC" id="2.3.2.27" evidence="3"/>
<proteinExistence type="inferred from homology"/>
<keyword evidence="20" id="KW-1185">Reference proteome</keyword>
<dbReference type="Pfam" id="PF14496">
    <property type="entry name" value="NEL"/>
    <property type="match status" value="1"/>
</dbReference>
<feature type="active site" description="Glycyl thioester intermediate" evidence="16">
    <location>
        <position position="1550"/>
    </location>
</feature>
<evidence type="ECO:0000256" key="11">
    <source>
        <dbReference type="ARBA" id="ARBA00023026"/>
    </source>
</evidence>
<evidence type="ECO:0000256" key="2">
    <source>
        <dbReference type="ARBA" id="ARBA00004162"/>
    </source>
</evidence>
<evidence type="ECO:0000313" key="19">
    <source>
        <dbReference type="EMBL" id="MDD0993203.1"/>
    </source>
</evidence>
<evidence type="ECO:0000256" key="6">
    <source>
        <dbReference type="ARBA" id="ARBA00022614"/>
    </source>
</evidence>
<comment type="catalytic activity">
    <reaction evidence="1">
        <text>S-ubiquitinyl-[E2 ubiquitin-conjugating enzyme]-L-cysteine + [acceptor protein]-L-lysine = [E2 ubiquitin-conjugating enzyme]-L-cysteine + N(6)-ubiquitinyl-[acceptor protein]-L-lysine.</text>
        <dbReference type="EC" id="2.3.2.27"/>
    </reaction>
</comment>
<evidence type="ECO:0000256" key="15">
    <source>
        <dbReference type="ARBA" id="ARBA00023303"/>
    </source>
</evidence>
<evidence type="ECO:0000256" key="16">
    <source>
        <dbReference type="PROSITE-ProRule" id="PRU01398"/>
    </source>
</evidence>
<comment type="caution">
    <text evidence="19">The sequence shown here is derived from an EMBL/GenBank/DDBJ whole genome shotgun (WGS) entry which is preliminary data.</text>
</comment>
<keyword evidence="11" id="KW-0843">Virulence</keyword>
<keyword evidence="13" id="KW-0472">Membrane</keyword>
<comment type="PTM">
    <text evidence="16">Ubiquitinated in the presence of host E1 ubiquitin-activating enzyme, E2 ubiquitin-conjugating enzyme and ubiquitin.</text>
</comment>
<evidence type="ECO:0000256" key="12">
    <source>
        <dbReference type="ARBA" id="ARBA00023065"/>
    </source>
</evidence>
<dbReference type="InterPro" id="IPR051432">
    <property type="entry name" value="KCNMA1_auxiliary"/>
</dbReference>
<dbReference type="Gene3D" id="1.20.58.360">
    <property type="entry name" value="Shigella T3SS effector IpaH defines"/>
    <property type="match status" value="1"/>
</dbReference>
<dbReference type="SMART" id="SM00369">
    <property type="entry name" value="LRR_TYP"/>
    <property type="match status" value="4"/>
</dbReference>
<evidence type="ECO:0000256" key="7">
    <source>
        <dbReference type="ARBA" id="ARBA00022692"/>
    </source>
</evidence>
<dbReference type="PANTHER" id="PTHR46473">
    <property type="entry name" value="GH08155P"/>
    <property type="match status" value="1"/>
</dbReference>
<name>A0ABT5NYF0_9PSED</name>
<dbReference type="InterPro" id="IPR029487">
    <property type="entry name" value="NEL_dom"/>
</dbReference>
<keyword evidence="4" id="KW-0813">Transport</keyword>
<evidence type="ECO:0000256" key="3">
    <source>
        <dbReference type="ARBA" id="ARBA00012483"/>
    </source>
</evidence>
<dbReference type="Proteomes" id="UP001148203">
    <property type="component" value="Unassembled WGS sequence"/>
</dbReference>
<evidence type="ECO:0000256" key="14">
    <source>
        <dbReference type="ARBA" id="ARBA00023157"/>
    </source>
</evidence>
<evidence type="ECO:0000256" key="13">
    <source>
        <dbReference type="ARBA" id="ARBA00023136"/>
    </source>
</evidence>
<organism evidence="19 20">
    <name type="scientific">Pseudomonas fontis</name>
    <dbReference type="NCBI Taxonomy" id="2942633"/>
    <lineage>
        <taxon>Bacteria</taxon>
        <taxon>Pseudomonadati</taxon>
        <taxon>Pseudomonadota</taxon>
        <taxon>Gammaproteobacteria</taxon>
        <taxon>Pseudomonadales</taxon>
        <taxon>Pseudomonadaceae</taxon>
        <taxon>Pseudomonas</taxon>
    </lineage>
</organism>
<keyword evidence="6" id="KW-0433">Leucine-rich repeat</keyword>
<keyword evidence="7" id="KW-0812">Transmembrane</keyword>
<dbReference type="InterPro" id="IPR003591">
    <property type="entry name" value="Leu-rich_rpt_typical-subtyp"/>
</dbReference>
<dbReference type="SUPFAM" id="SSF52058">
    <property type="entry name" value="L domain-like"/>
    <property type="match status" value="1"/>
</dbReference>
<keyword evidence="16" id="KW-0832">Ubl conjugation</keyword>
<dbReference type="InterPro" id="IPR001611">
    <property type="entry name" value="Leu-rich_rpt"/>
</dbReference>
<keyword evidence="14" id="KW-1015">Disulfide bond</keyword>
<keyword evidence="9" id="KW-0677">Repeat</keyword>
<evidence type="ECO:0000256" key="8">
    <source>
        <dbReference type="ARBA" id="ARBA00022729"/>
    </source>
</evidence>
<keyword evidence="16" id="KW-0833">Ubl conjugation pathway</keyword>
<gene>
    <name evidence="19" type="ORF">M5G11_21985</name>
</gene>
<keyword evidence="10" id="KW-1133">Transmembrane helix</keyword>